<dbReference type="PRINTS" id="PR00364">
    <property type="entry name" value="DISEASERSIST"/>
</dbReference>
<dbReference type="Pfam" id="PF23559">
    <property type="entry name" value="WHD_DRP"/>
    <property type="match status" value="1"/>
</dbReference>
<dbReference type="FunFam" id="1.10.10.10:FF:000322">
    <property type="entry name" value="Probable disease resistance protein At1g63360"/>
    <property type="match status" value="1"/>
</dbReference>
<keyword evidence="2" id="KW-0677">Repeat</keyword>
<evidence type="ECO:0000259" key="6">
    <source>
        <dbReference type="Pfam" id="PF00931"/>
    </source>
</evidence>
<evidence type="ECO:0000313" key="11">
    <source>
        <dbReference type="RefSeq" id="XP_027193531.1"/>
    </source>
</evidence>
<dbReference type="InterPro" id="IPR036388">
    <property type="entry name" value="WH-like_DNA-bd_sf"/>
</dbReference>
<dbReference type="InterPro" id="IPR032675">
    <property type="entry name" value="LRR_dom_sf"/>
</dbReference>
<dbReference type="Pfam" id="PF25019">
    <property type="entry name" value="LRR_R13L1-DRL21"/>
    <property type="match status" value="1"/>
</dbReference>
<dbReference type="InterPro" id="IPR056789">
    <property type="entry name" value="LRR_R13L1-DRL21"/>
</dbReference>
<keyword evidence="3" id="KW-0547">Nucleotide-binding</keyword>
<dbReference type="GO" id="GO:0005524">
    <property type="term" value="F:ATP binding"/>
    <property type="evidence" value="ECO:0007669"/>
    <property type="project" value="UniProtKB-KW"/>
</dbReference>
<feature type="domain" description="Disease resistance protein winged helix" evidence="8">
    <location>
        <begin position="430"/>
        <end position="498"/>
    </location>
</feature>
<accession>A0A3Q7Y4V7</accession>
<evidence type="ECO:0000256" key="2">
    <source>
        <dbReference type="ARBA" id="ARBA00022737"/>
    </source>
</evidence>
<dbReference type="SUPFAM" id="SSF52540">
    <property type="entry name" value="P-loop containing nucleoside triphosphate hydrolases"/>
    <property type="match status" value="1"/>
</dbReference>
<evidence type="ECO:0000259" key="8">
    <source>
        <dbReference type="Pfam" id="PF23559"/>
    </source>
</evidence>
<dbReference type="FunFam" id="3.40.50.300:FF:001091">
    <property type="entry name" value="Probable disease resistance protein At1g61300"/>
    <property type="match status" value="1"/>
</dbReference>
<keyword evidence="4" id="KW-0611">Plant defense</keyword>
<dbReference type="InterPro" id="IPR042197">
    <property type="entry name" value="Apaf_helical"/>
</dbReference>
<dbReference type="Gene3D" id="1.10.8.430">
    <property type="entry name" value="Helical domain of apoptotic protease-activating factors"/>
    <property type="match status" value="1"/>
</dbReference>
<dbReference type="GeneID" id="101492735"/>
<protein>
    <submittedName>
        <fullName evidence="11 12">Disease resistance RPP13-like protein 1</fullName>
    </submittedName>
</protein>
<dbReference type="Gene3D" id="1.20.5.4130">
    <property type="match status" value="1"/>
</dbReference>
<dbReference type="GO" id="GO:0043531">
    <property type="term" value="F:ADP binding"/>
    <property type="evidence" value="ECO:0007669"/>
    <property type="project" value="InterPro"/>
</dbReference>
<dbReference type="Pfam" id="PF00931">
    <property type="entry name" value="NB-ARC"/>
    <property type="match status" value="1"/>
</dbReference>
<dbReference type="GO" id="GO:0051707">
    <property type="term" value="P:response to other organism"/>
    <property type="evidence" value="ECO:0007669"/>
    <property type="project" value="UniProtKB-ARBA"/>
</dbReference>
<feature type="domain" description="Disease resistance N-terminal" evidence="7">
    <location>
        <begin position="9"/>
        <end position="96"/>
    </location>
</feature>
<dbReference type="Gene3D" id="3.40.50.300">
    <property type="entry name" value="P-loop containing nucleotide triphosphate hydrolases"/>
    <property type="match status" value="1"/>
</dbReference>
<evidence type="ECO:0000256" key="5">
    <source>
        <dbReference type="ARBA" id="ARBA00022840"/>
    </source>
</evidence>
<reference evidence="11 12" key="1">
    <citation type="submission" date="2025-04" db="UniProtKB">
        <authorList>
            <consortium name="RefSeq"/>
        </authorList>
    </citation>
    <scope>IDENTIFICATION</scope>
    <source>
        <tissue evidence="11 12">Etiolated seedlings</tissue>
    </source>
</reference>
<feature type="domain" description="NB-ARC" evidence="6">
    <location>
        <begin position="173"/>
        <end position="345"/>
    </location>
</feature>
<evidence type="ECO:0000313" key="12">
    <source>
        <dbReference type="RefSeq" id="XP_027193532.1"/>
    </source>
</evidence>
<dbReference type="GO" id="GO:0006952">
    <property type="term" value="P:defense response"/>
    <property type="evidence" value="ECO:0007669"/>
    <property type="project" value="UniProtKB-KW"/>
</dbReference>
<dbReference type="Gene3D" id="1.10.10.10">
    <property type="entry name" value="Winged helix-like DNA-binding domain superfamily/Winged helix DNA-binding domain"/>
    <property type="match status" value="1"/>
</dbReference>
<dbReference type="Proteomes" id="UP000087171">
    <property type="component" value="Unplaced"/>
</dbReference>
<sequence>MVDVLGSLISAFLQVLLDRIAHVELIDFFRGNHLDETLLEKLKMLLLSVTTVLNDAEEKMFYDPSVKEWVDRLKNVVYDADDVLDEISSKAIHDEMDSGFHTTLDQVKDYASSLNPFSERVQSKIGRIIERLKSIIEYRDLLGLKEGGVGKSLSLGSSTTSLVDEHRVYGRDGDKKKIIEFLLSGDSNGGGVPIVAIVGMGGVGKTTLAQILYNDEQVRNHFQSRSWASVSDSSNVYEITKKVVESFTMSYSNISDLNILQIKLKDRLTTRQRFLIVLDGFWNENFLDWDILQRPFLSANKGSRIIVTTRNQSVATLIRADLTHSLSLLSHEDTWKLFASHAFKSGKSNEYPMMAHIGEKIVQKCNGLPLAAKALGCLLHTKEDVREWEGICYSRIWELPSDKCNILPALRLSYSHLPSHLKRCFTYCSIFPKGYEIKKWDLIYLWMAEGILPQQTLGKRMEDVGEECFQELLSRSFFYQSTYHISCYMMHDLISDVAQFVAGEFFYKLDDNHPRKITISVRHLSYLQGIYDDPEKFEIFSEFKQLRTFLPFRFSCFVYSSSITSMVSILLPKLKRLRVLSLSHYPITKLPLSIGNLMHLRYLDLSYTGIEFLPDSVTTLYNLETLLLSGCRCLTVLPKNMSNLVNLRHLDISGSIVTNMPANFSKLKSLQVLTSFVVGCEGGSKISELGELSELHGSLLIVNLQNVVDAKEASHAKLKGKKYLHELELKWTTTTHDEDTETNVLDMLEPHKNLKRLKIQNFGGNKLPKWLVSSSFSCMVCLYLANCENCKSLPSLGQLTSLTELHITMMTNLQKVDLEFYGNVSEPFRSLKIMKFEDMPNWEEWSTNRFEENGEFPSLLELHIERCPKLTKSLPDHLPLLDKLVITACQALTSPMPSVPRLRELVLTGCDALVSLPEKMMEGNKCLQIIAISNCSSLVTIPMDGLRTLRSLEIYECRNFQLFHPQSLMQEPHYYSALEKLHLKCCCDSLISFPLYIFHKLEDLRIQDCSNLQMISCAPNSVPNFRKLKLKQCPKLTQFLGGLLAPKLESLCISKCVDFSPKTTWGLQEMTSLTSLHITQLPSLTSLEHIGVQYLTSLKILKIKACANLESLPLDRLVTSLSHITIKACPILKVLCEKDIGDYWSMVSLIPSRVIED</sequence>
<organism evidence="10 11">
    <name type="scientific">Cicer arietinum</name>
    <name type="common">Chickpea</name>
    <name type="synonym">Garbanzo</name>
    <dbReference type="NCBI Taxonomy" id="3827"/>
    <lineage>
        <taxon>Eukaryota</taxon>
        <taxon>Viridiplantae</taxon>
        <taxon>Streptophyta</taxon>
        <taxon>Embryophyta</taxon>
        <taxon>Tracheophyta</taxon>
        <taxon>Spermatophyta</taxon>
        <taxon>Magnoliopsida</taxon>
        <taxon>eudicotyledons</taxon>
        <taxon>Gunneridae</taxon>
        <taxon>Pentapetalae</taxon>
        <taxon>rosids</taxon>
        <taxon>fabids</taxon>
        <taxon>Fabales</taxon>
        <taxon>Fabaceae</taxon>
        <taxon>Papilionoideae</taxon>
        <taxon>50 kb inversion clade</taxon>
        <taxon>NPAAA clade</taxon>
        <taxon>Hologalegina</taxon>
        <taxon>IRL clade</taxon>
        <taxon>Cicereae</taxon>
        <taxon>Cicer</taxon>
    </lineage>
</organism>
<dbReference type="SUPFAM" id="SSF52058">
    <property type="entry name" value="L domain-like"/>
    <property type="match status" value="2"/>
</dbReference>
<keyword evidence="1" id="KW-0433">Leucine-rich repeat</keyword>
<evidence type="ECO:0000256" key="3">
    <source>
        <dbReference type="ARBA" id="ARBA00022741"/>
    </source>
</evidence>
<dbReference type="InterPro" id="IPR002182">
    <property type="entry name" value="NB-ARC"/>
</dbReference>
<evidence type="ECO:0000313" key="10">
    <source>
        <dbReference type="Proteomes" id="UP000087171"/>
    </source>
</evidence>
<dbReference type="InterPro" id="IPR041118">
    <property type="entry name" value="Rx_N"/>
</dbReference>
<dbReference type="InterPro" id="IPR027417">
    <property type="entry name" value="P-loop_NTPase"/>
</dbReference>
<keyword evidence="10" id="KW-1185">Reference proteome</keyword>
<dbReference type="OrthoDB" id="1412384at2759"/>
<dbReference type="PANTHER" id="PTHR36766">
    <property type="entry name" value="PLANT BROAD-SPECTRUM MILDEW RESISTANCE PROTEIN RPW8"/>
    <property type="match status" value="1"/>
</dbReference>
<proteinExistence type="predicted"/>
<dbReference type="InterPro" id="IPR058922">
    <property type="entry name" value="WHD_DRP"/>
</dbReference>
<evidence type="ECO:0000259" key="7">
    <source>
        <dbReference type="Pfam" id="PF18052"/>
    </source>
</evidence>
<dbReference type="RefSeq" id="XP_027193532.1">
    <property type="nucleotide sequence ID" value="XM_027337731.1"/>
</dbReference>
<dbReference type="RefSeq" id="XP_027193531.1">
    <property type="nucleotide sequence ID" value="XM_027337730.1"/>
</dbReference>
<dbReference type="PANTHER" id="PTHR36766:SF51">
    <property type="entry name" value="DISEASE RESISTANCE RPP13-LIKE PROTEIN 1"/>
    <property type="match status" value="1"/>
</dbReference>
<name>A0A3Q7Y4V7_CICAR</name>
<dbReference type="Pfam" id="PF18052">
    <property type="entry name" value="Rx_N"/>
    <property type="match status" value="1"/>
</dbReference>
<keyword evidence="5" id="KW-0067">ATP-binding</keyword>
<dbReference type="Gene3D" id="3.80.10.10">
    <property type="entry name" value="Ribonuclease Inhibitor"/>
    <property type="match status" value="3"/>
</dbReference>
<gene>
    <name evidence="11 12" type="primary">LOC101492735</name>
</gene>
<evidence type="ECO:0000256" key="4">
    <source>
        <dbReference type="ARBA" id="ARBA00022821"/>
    </source>
</evidence>
<dbReference type="KEGG" id="cam:101492735"/>
<dbReference type="AlphaFoldDB" id="A0A3Q7Y4V7"/>
<evidence type="ECO:0000259" key="9">
    <source>
        <dbReference type="Pfam" id="PF25019"/>
    </source>
</evidence>
<dbReference type="PaxDb" id="3827-XP_004513269.1"/>
<evidence type="ECO:0000256" key="1">
    <source>
        <dbReference type="ARBA" id="ARBA00022614"/>
    </source>
</evidence>
<feature type="domain" description="R13L1/DRL21-like LRR repeat region" evidence="9">
    <location>
        <begin position="686"/>
        <end position="810"/>
    </location>
</feature>